<keyword evidence="1" id="KW-0614">Plasmid</keyword>
<reference evidence="1" key="4">
    <citation type="journal article" date="2003" name="J. Bacteriol.">
        <title>Control of rep gene expression in plasmid pGA1 from Corynebacterium glutamicum.</title>
        <authorList>
            <person name="Venkova-Canova T."/>
            <person name="Patek M."/>
            <person name="Nesvera J."/>
        </authorList>
    </citation>
    <scope>NUCLEOTIDE SEQUENCE</scope>
    <source>
        <strain evidence="1">LP-6</strain>
        <plasmid evidence="1">pGA1</plasmid>
    </source>
</reference>
<organism evidence="1">
    <name type="scientific">Corynebacterium glutamicum</name>
    <name type="common">Brevibacterium saccharolyticum</name>
    <dbReference type="NCBI Taxonomy" id="1718"/>
    <lineage>
        <taxon>Bacteria</taxon>
        <taxon>Bacillati</taxon>
        <taxon>Actinomycetota</taxon>
        <taxon>Actinomycetes</taxon>
        <taxon>Mycobacteriales</taxon>
        <taxon>Corynebacteriaceae</taxon>
        <taxon>Corynebacterium</taxon>
    </lineage>
</organism>
<reference evidence="1" key="3">
    <citation type="journal article" date="2002" name="Folia Microbiol. (Praha)">
        <title>Atypical location of double-strand origin of replication (nic site) on the plasmid pGA1 from Corynebacterium glutamicum.</title>
        <authorList>
            <person name="Abrhamova Z."/>
            <person name="Patek M."/>
            <person name="Nesvera J."/>
        </authorList>
    </citation>
    <scope>NUCLEOTIDE SEQUENCE</scope>
    <source>
        <strain evidence="1">LP-6</strain>
        <plasmid evidence="1">pGA1</plasmid>
    </source>
</reference>
<proteinExistence type="predicted"/>
<accession>Q46059</accession>
<sequence>MDYQQQQQQVARHVARTLRGRNFQGFPIRRSFVFSPEPRTPSPMVELMRTAKGGGGKGGRVRLLLYLAALWIAGTQKDENGTYFTQRAPRFWAELLELEDPSVKGARAIRNARDALIERGLFLPHPDPRVIILCREDRKGEKYSIPTGGQGDSYFRVPEEFFTGGKIKKMTLPGIAMYVIALSVVKIPEKGMPPSLVFRPHVTREKFGLADLSRKKGIKELIDLDIFIDVTDPLEIMRYGYGYEGQPRNLSKSVAINPAYLPRLTR</sequence>
<dbReference type="EMBL" id="X90817">
    <property type="protein sequence ID" value="CAA62329.1"/>
    <property type="molecule type" value="Genomic_DNA"/>
</dbReference>
<name>Q46059_CORGT</name>
<dbReference type="PIR" id="S60674">
    <property type="entry name" value="S60674"/>
</dbReference>
<evidence type="ECO:0000313" key="1">
    <source>
        <dbReference type="EMBL" id="CAA62329.1"/>
    </source>
</evidence>
<reference evidence="1" key="5">
    <citation type="submission" date="2004-10" db="EMBL/GenBank/DDBJ databases">
        <authorList>
            <person name="Patek M."/>
        </authorList>
    </citation>
    <scope>NUCLEOTIDE SEQUENCE</scope>
    <source>
        <strain evidence="1">LP-6</strain>
        <plasmid evidence="1">pGA1</plasmid>
    </source>
</reference>
<reference evidence="1" key="2">
    <citation type="journal article" date="2001" name="Plasmid">
        <title>Identification of a novel gene involved in stable maintenance of plasmid pGA1 from Corynebacterium glutamicum.</title>
        <authorList>
            <person name="Venkova T."/>
            <person name="Patek M."/>
            <person name="Nesvera J."/>
        </authorList>
    </citation>
    <scope>NUCLEOTIDE SEQUENCE</scope>
    <source>
        <strain evidence="1">LP-6</strain>
        <plasmid evidence="1">pGA1</plasmid>
    </source>
</reference>
<reference evidence="1" key="1">
    <citation type="journal article" date="1997" name="J. Bacteriol.">
        <title>Plasmid pGA1 from Corynebacterium glutamicum codes for a gene product that positively influences plasmid copy number.</title>
        <authorList>
            <person name="Nesvera J."/>
            <person name="Patek M."/>
            <person name="Hochmannova J."/>
            <person name="Abrhamova Z."/>
            <person name="Becvarova V."/>
            <person name="Jelinkova M."/>
            <person name="Vohradsky J."/>
        </authorList>
    </citation>
    <scope>NUCLEOTIDE SEQUENCE</scope>
    <source>
        <strain evidence="1">LP-6</strain>
        <plasmid evidence="1">pGA1</plasmid>
    </source>
</reference>
<protein>
    <submittedName>
        <fullName evidence="1">Uncharacterized protein</fullName>
    </submittedName>
</protein>
<dbReference type="AlphaFoldDB" id="Q46059"/>
<geneLocation type="plasmid" evidence="1">
    <name>pGA1</name>
</geneLocation>